<feature type="domain" description="TonB-dependent receptor-like beta-barrel" evidence="12">
    <location>
        <begin position="203"/>
        <end position="585"/>
    </location>
</feature>
<keyword evidence="8" id="KW-0675">Receptor</keyword>
<evidence type="ECO:0000256" key="6">
    <source>
        <dbReference type="ARBA" id="ARBA00023077"/>
    </source>
</evidence>
<dbReference type="InterPro" id="IPR036942">
    <property type="entry name" value="Beta-barrel_TonB_sf"/>
</dbReference>
<feature type="domain" description="TonB-dependent receptor plug" evidence="13">
    <location>
        <begin position="60"/>
        <end position="174"/>
    </location>
</feature>
<dbReference type="Gene3D" id="2.40.170.20">
    <property type="entry name" value="TonB-dependent receptor, beta-barrel domain"/>
    <property type="match status" value="1"/>
</dbReference>
<sequence length="630" mass="68762">MDIKPVLIAFLAVIAVGAEPPAGTGPGSGTPSIPERDLIDTAAIYPDYEILVIDKPISKDATHRPTVVAGEQIRSTERTTALEALSQESADIYVSSRGAGLHGVSSGASGGIYIRGLGGSPNSQILVVEDGAPDYMGIFGHPIPDAFSPALIDRVLVIKGGDGVLYGTNAMGGIIAIENKWPGNNGVSLDHDAAYGTFNTFRDRISLFCKNGAIDAVGGFSSFSTDGHRDGASGSSTAGQIGVRFHLGQSATLSLRDKAIHLNGGDPGPAFHPYTDRWFEVLRNTFTGRLKMSLIDWNLSVVPWFNFGEHRLYDGFFSRDYTAGTTVEATRSFLDSKIELLLGAGGDHIDGLVTNRITDETETVKPMSGGSAYSQLSVSPKPGLTLVGGVRAYYSTRYGYVPLYKAGIAWGVFQLLTLHSRITRNFRQPTLRELYLPYPTANPGLKPEHATNWDAGIELSPRFLHLSCSVYKTWAQNLIKYFGMWPSAEVVNIDQMEISGIEGELELKAWNPFRFFLTGCWQNVGRFTKQNPGAKANVRGEWSRTMAHGVLVCAVSGEWVHDIYMNNYCRDQLDDVLVFDGSLRYKAVSPSDITVEPYVLVRNLLDSQYEYIKYYSMPGLHFLAGLRLGI</sequence>
<dbReference type="SUPFAM" id="SSF56935">
    <property type="entry name" value="Porins"/>
    <property type="match status" value="1"/>
</dbReference>
<keyword evidence="4 10" id="KW-0812">Transmembrane</keyword>
<evidence type="ECO:0000259" key="12">
    <source>
        <dbReference type="Pfam" id="PF00593"/>
    </source>
</evidence>
<comment type="similarity">
    <text evidence="10 11">Belongs to the TonB-dependent receptor family.</text>
</comment>
<evidence type="ECO:0000313" key="15">
    <source>
        <dbReference type="Proteomes" id="UP000179243"/>
    </source>
</evidence>
<protein>
    <recommendedName>
        <fullName evidence="16">TonB-dependent receptor plug domain-containing protein</fullName>
    </recommendedName>
</protein>
<dbReference type="PROSITE" id="PS52016">
    <property type="entry name" value="TONB_DEPENDENT_REC_3"/>
    <property type="match status" value="1"/>
</dbReference>
<dbReference type="GO" id="GO:0015344">
    <property type="term" value="F:siderophore uptake transmembrane transporter activity"/>
    <property type="evidence" value="ECO:0007669"/>
    <property type="project" value="TreeGrafter"/>
</dbReference>
<dbReference type="InterPro" id="IPR039426">
    <property type="entry name" value="TonB-dep_rcpt-like"/>
</dbReference>
<evidence type="ECO:0000256" key="7">
    <source>
        <dbReference type="ARBA" id="ARBA00023136"/>
    </source>
</evidence>
<dbReference type="GO" id="GO:0009279">
    <property type="term" value="C:cell outer membrane"/>
    <property type="evidence" value="ECO:0007669"/>
    <property type="project" value="UniProtKB-SubCell"/>
</dbReference>
<evidence type="ECO:0000256" key="3">
    <source>
        <dbReference type="ARBA" id="ARBA00022452"/>
    </source>
</evidence>
<dbReference type="InterPro" id="IPR000531">
    <property type="entry name" value="Beta-barrel_TonB"/>
</dbReference>
<evidence type="ECO:0000256" key="11">
    <source>
        <dbReference type="RuleBase" id="RU003357"/>
    </source>
</evidence>
<evidence type="ECO:0000256" key="9">
    <source>
        <dbReference type="ARBA" id="ARBA00023237"/>
    </source>
</evidence>
<dbReference type="PANTHER" id="PTHR30069:SF29">
    <property type="entry name" value="HEMOGLOBIN AND HEMOGLOBIN-HAPTOGLOBIN-BINDING PROTEIN 1-RELATED"/>
    <property type="match status" value="1"/>
</dbReference>
<dbReference type="InterPro" id="IPR037066">
    <property type="entry name" value="Plug_dom_sf"/>
</dbReference>
<dbReference type="Pfam" id="PF00593">
    <property type="entry name" value="TonB_dep_Rec_b-barrel"/>
    <property type="match status" value="1"/>
</dbReference>
<evidence type="ECO:0000256" key="1">
    <source>
        <dbReference type="ARBA" id="ARBA00004571"/>
    </source>
</evidence>
<keyword evidence="9 10" id="KW-0998">Cell outer membrane</keyword>
<proteinExistence type="inferred from homology"/>
<keyword evidence="7 10" id="KW-0472">Membrane</keyword>
<evidence type="ECO:0008006" key="16">
    <source>
        <dbReference type="Google" id="ProtNLM"/>
    </source>
</evidence>
<dbReference type="GO" id="GO:0044718">
    <property type="term" value="P:siderophore transmembrane transport"/>
    <property type="evidence" value="ECO:0007669"/>
    <property type="project" value="TreeGrafter"/>
</dbReference>
<reference evidence="14 15" key="1">
    <citation type="journal article" date="2016" name="Nat. Commun.">
        <title>Thousands of microbial genomes shed light on interconnected biogeochemical processes in an aquifer system.</title>
        <authorList>
            <person name="Anantharaman K."/>
            <person name="Brown C.T."/>
            <person name="Hug L.A."/>
            <person name="Sharon I."/>
            <person name="Castelle C.J."/>
            <person name="Probst A.J."/>
            <person name="Thomas B.C."/>
            <person name="Singh A."/>
            <person name="Wilkins M.J."/>
            <person name="Karaoz U."/>
            <person name="Brodie E.L."/>
            <person name="Williams K.H."/>
            <person name="Hubbard S.S."/>
            <person name="Banfield J.F."/>
        </authorList>
    </citation>
    <scope>NUCLEOTIDE SEQUENCE [LARGE SCALE GENOMIC DNA]</scope>
</reference>
<evidence type="ECO:0000256" key="10">
    <source>
        <dbReference type="PROSITE-ProRule" id="PRU01360"/>
    </source>
</evidence>
<comment type="subcellular location">
    <subcellularLocation>
        <location evidence="1 10">Cell outer membrane</location>
        <topology evidence="1 10">Multi-pass membrane protein</topology>
    </subcellularLocation>
</comment>
<dbReference type="Gene3D" id="2.170.130.10">
    <property type="entry name" value="TonB-dependent receptor, plug domain"/>
    <property type="match status" value="1"/>
</dbReference>
<evidence type="ECO:0000256" key="4">
    <source>
        <dbReference type="ARBA" id="ARBA00022692"/>
    </source>
</evidence>
<evidence type="ECO:0000256" key="2">
    <source>
        <dbReference type="ARBA" id="ARBA00022448"/>
    </source>
</evidence>
<dbReference type="AlphaFoldDB" id="A0A1F7F2Q5"/>
<keyword evidence="2 10" id="KW-0813">Transport</keyword>
<evidence type="ECO:0000259" key="13">
    <source>
        <dbReference type="Pfam" id="PF07715"/>
    </source>
</evidence>
<keyword evidence="3 10" id="KW-1134">Transmembrane beta strand</keyword>
<evidence type="ECO:0000313" key="14">
    <source>
        <dbReference type="EMBL" id="OGK00817.1"/>
    </source>
</evidence>
<name>A0A1F7F2Q5_UNCRA</name>
<accession>A0A1F7F2Q5</accession>
<dbReference type="Proteomes" id="UP000179243">
    <property type="component" value="Unassembled WGS sequence"/>
</dbReference>
<gene>
    <name evidence="14" type="ORF">A2519_07770</name>
</gene>
<evidence type="ECO:0000256" key="8">
    <source>
        <dbReference type="ARBA" id="ARBA00023170"/>
    </source>
</evidence>
<evidence type="ECO:0000256" key="5">
    <source>
        <dbReference type="ARBA" id="ARBA00022729"/>
    </source>
</evidence>
<dbReference type="PANTHER" id="PTHR30069">
    <property type="entry name" value="TONB-DEPENDENT OUTER MEMBRANE RECEPTOR"/>
    <property type="match status" value="1"/>
</dbReference>
<keyword evidence="5" id="KW-0732">Signal</keyword>
<dbReference type="Pfam" id="PF07715">
    <property type="entry name" value="Plug"/>
    <property type="match status" value="1"/>
</dbReference>
<comment type="caution">
    <text evidence="14">The sequence shown here is derived from an EMBL/GenBank/DDBJ whole genome shotgun (WGS) entry which is preliminary data.</text>
</comment>
<dbReference type="InterPro" id="IPR012910">
    <property type="entry name" value="Plug_dom"/>
</dbReference>
<organism evidence="14 15">
    <name type="scientific">Candidatus Raymondbacteria bacterium RIFOXYD12_FULL_49_13</name>
    <dbReference type="NCBI Taxonomy" id="1817890"/>
    <lineage>
        <taxon>Bacteria</taxon>
        <taxon>Raymondiibacteriota</taxon>
    </lineage>
</organism>
<dbReference type="EMBL" id="MFYX01000139">
    <property type="protein sequence ID" value="OGK00817.1"/>
    <property type="molecule type" value="Genomic_DNA"/>
</dbReference>
<keyword evidence="6 11" id="KW-0798">TonB box</keyword>